<gene>
    <name evidence="1" type="ORF">CRM22_007216</name>
</gene>
<reference evidence="1 2" key="1">
    <citation type="journal article" date="2019" name="BMC Genomics">
        <title>New insights from Opisthorchis felineus genome: update on genomics of the epidemiologically important liver flukes.</title>
        <authorList>
            <person name="Ershov N.I."/>
            <person name="Mordvinov V.A."/>
            <person name="Prokhortchouk E.B."/>
            <person name="Pakharukova M.Y."/>
            <person name="Gunbin K.V."/>
            <person name="Ustyantsev K."/>
            <person name="Genaev M.A."/>
            <person name="Blinov A.G."/>
            <person name="Mazur A."/>
            <person name="Boulygina E."/>
            <person name="Tsygankova S."/>
            <person name="Khrameeva E."/>
            <person name="Chekanov N."/>
            <person name="Fan G."/>
            <person name="Xiao A."/>
            <person name="Zhang H."/>
            <person name="Xu X."/>
            <person name="Yang H."/>
            <person name="Solovyev V."/>
            <person name="Lee S.M."/>
            <person name="Liu X."/>
            <person name="Afonnikov D.A."/>
            <person name="Skryabin K.G."/>
        </authorList>
    </citation>
    <scope>NUCLEOTIDE SEQUENCE [LARGE SCALE GENOMIC DNA]</scope>
    <source>
        <strain evidence="1">AK-0245</strain>
        <tissue evidence="1">Whole organism</tissue>
    </source>
</reference>
<organism evidence="1 2">
    <name type="scientific">Opisthorchis felineus</name>
    <dbReference type="NCBI Taxonomy" id="147828"/>
    <lineage>
        <taxon>Eukaryota</taxon>
        <taxon>Metazoa</taxon>
        <taxon>Spiralia</taxon>
        <taxon>Lophotrochozoa</taxon>
        <taxon>Platyhelminthes</taxon>
        <taxon>Trematoda</taxon>
        <taxon>Digenea</taxon>
        <taxon>Opisthorchiida</taxon>
        <taxon>Opisthorchiata</taxon>
        <taxon>Opisthorchiidae</taxon>
        <taxon>Opisthorchis</taxon>
    </lineage>
</organism>
<dbReference type="AlphaFoldDB" id="A0A4S2LGZ7"/>
<keyword evidence="2" id="KW-1185">Reference proteome</keyword>
<evidence type="ECO:0000313" key="1">
    <source>
        <dbReference type="EMBL" id="TGZ62793.1"/>
    </source>
</evidence>
<proteinExistence type="predicted"/>
<protein>
    <submittedName>
        <fullName evidence="1">Uncharacterized protein</fullName>
    </submittedName>
</protein>
<dbReference type="EMBL" id="SJOL01007384">
    <property type="protein sequence ID" value="TGZ62793.1"/>
    <property type="molecule type" value="Genomic_DNA"/>
</dbReference>
<name>A0A4S2LGZ7_OPIFE</name>
<sequence>MWLRMNLKWTSVLRIKFVHHPLAKRVPPCTAQRVGLLVIVSRQSFQGESCNLLHYVSGSLNKSYRIVGQIRFSQLTMDKAKQQLTEQLHLVQLLLNEYAPVGGSSNSLSEQTAVVAVSAFPHDFLKIKQLLTGDSCAILELGGWDLVRTSSSAAFRRHRKFQVVVFCCWLEFQMKSS</sequence>
<evidence type="ECO:0000313" key="2">
    <source>
        <dbReference type="Proteomes" id="UP000308267"/>
    </source>
</evidence>
<comment type="caution">
    <text evidence="1">The sequence shown here is derived from an EMBL/GenBank/DDBJ whole genome shotgun (WGS) entry which is preliminary data.</text>
</comment>
<dbReference type="Proteomes" id="UP000308267">
    <property type="component" value="Unassembled WGS sequence"/>
</dbReference>
<accession>A0A4S2LGZ7</accession>